<reference evidence="7 8" key="1">
    <citation type="submission" date="2016-11" db="EMBL/GenBank/DDBJ databases">
        <authorList>
            <person name="Varghese N."/>
            <person name="Submissions S."/>
        </authorList>
    </citation>
    <scope>NUCLEOTIDE SEQUENCE [LARGE SCALE GENOMIC DNA]</scope>
    <source>
        <strain evidence="7 8">DSM 21988</strain>
    </source>
</reference>
<comment type="similarity">
    <text evidence="1">Belongs to the LysR transcriptional regulatory family.</text>
</comment>
<feature type="domain" description="HTH lysR-type" evidence="6">
    <location>
        <begin position="9"/>
        <end position="66"/>
    </location>
</feature>
<dbReference type="PANTHER" id="PTHR30537">
    <property type="entry name" value="HTH-TYPE TRANSCRIPTIONAL REGULATOR"/>
    <property type="match status" value="1"/>
</dbReference>
<keyword evidence="2" id="KW-0805">Transcription regulation</keyword>
<gene>
    <name evidence="7" type="ORF">SAMN02745911_2278</name>
</gene>
<evidence type="ECO:0000313" key="8">
    <source>
        <dbReference type="Proteomes" id="UP000184290"/>
    </source>
</evidence>
<accession>A0ABY1ILH3</accession>
<evidence type="ECO:0000256" key="1">
    <source>
        <dbReference type="ARBA" id="ARBA00009437"/>
    </source>
</evidence>
<dbReference type="SUPFAM" id="SSF46785">
    <property type="entry name" value="Winged helix' DNA-binding domain"/>
    <property type="match status" value="1"/>
</dbReference>
<dbReference type="SUPFAM" id="SSF53850">
    <property type="entry name" value="Periplasmic binding protein-like II"/>
    <property type="match status" value="1"/>
</dbReference>
<keyword evidence="8" id="KW-1185">Reference proteome</keyword>
<feature type="compositionally biased region" description="Polar residues" evidence="5">
    <location>
        <begin position="313"/>
        <end position="326"/>
    </location>
</feature>
<evidence type="ECO:0000256" key="2">
    <source>
        <dbReference type="ARBA" id="ARBA00023015"/>
    </source>
</evidence>
<evidence type="ECO:0000313" key="7">
    <source>
        <dbReference type="EMBL" id="SHJ37601.1"/>
    </source>
</evidence>
<dbReference type="InterPro" id="IPR036390">
    <property type="entry name" value="WH_DNA-bd_sf"/>
</dbReference>
<dbReference type="InterPro" id="IPR005119">
    <property type="entry name" value="LysR_subst-bd"/>
</dbReference>
<evidence type="ECO:0000259" key="6">
    <source>
        <dbReference type="PROSITE" id="PS50931"/>
    </source>
</evidence>
<feature type="region of interest" description="Disordered" evidence="5">
    <location>
        <begin position="302"/>
        <end position="326"/>
    </location>
</feature>
<dbReference type="PANTHER" id="PTHR30537:SF26">
    <property type="entry name" value="GLYCINE CLEAVAGE SYSTEM TRANSCRIPTIONAL ACTIVATOR"/>
    <property type="match status" value="1"/>
</dbReference>
<evidence type="ECO:0000256" key="3">
    <source>
        <dbReference type="ARBA" id="ARBA00023125"/>
    </source>
</evidence>
<dbReference type="PROSITE" id="PS50931">
    <property type="entry name" value="HTH_LYSR"/>
    <property type="match status" value="1"/>
</dbReference>
<dbReference type="CDD" id="cd08481">
    <property type="entry name" value="PBP2_GcdR_like"/>
    <property type="match status" value="1"/>
</dbReference>
<dbReference type="InterPro" id="IPR000847">
    <property type="entry name" value="LysR_HTH_N"/>
</dbReference>
<evidence type="ECO:0000256" key="5">
    <source>
        <dbReference type="SAM" id="MobiDB-lite"/>
    </source>
</evidence>
<evidence type="ECO:0000256" key="4">
    <source>
        <dbReference type="ARBA" id="ARBA00023163"/>
    </source>
</evidence>
<dbReference type="Pfam" id="PF00126">
    <property type="entry name" value="HTH_1"/>
    <property type="match status" value="1"/>
</dbReference>
<name>A0ABY1ILH3_9HYPH</name>
<comment type="caution">
    <text evidence="7">The sequence shown here is derived from an EMBL/GenBank/DDBJ whole genome shotgun (WGS) entry which is preliminary data.</text>
</comment>
<dbReference type="EMBL" id="FQZC01000003">
    <property type="protein sequence ID" value="SHJ37601.1"/>
    <property type="molecule type" value="Genomic_DNA"/>
</dbReference>
<protein>
    <submittedName>
        <fullName evidence="7">LysR family transcriptional regulator, glycine cleavage system transcriptional activator</fullName>
    </submittedName>
</protein>
<dbReference type="Proteomes" id="UP000184290">
    <property type="component" value="Unassembled WGS sequence"/>
</dbReference>
<keyword evidence="4" id="KW-0804">Transcription</keyword>
<dbReference type="Pfam" id="PF03466">
    <property type="entry name" value="LysR_substrate"/>
    <property type="match status" value="1"/>
</dbReference>
<organism evidence="7 8">
    <name type="scientific">Aureimonas altamirensis DSM 21988</name>
    <dbReference type="NCBI Taxonomy" id="1121026"/>
    <lineage>
        <taxon>Bacteria</taxon>
        <taxon>Pseudomonadati</taxon>
        <taxon>Pseudomonadota</taxon>
        <taxon>Alphaproteobacteria</taxon>
        <taxon>Hyphomicrobiales</taxon>
        <taxon>Aurantimonadaceae</taxon>
        <taxon>Aureimonas</taxon>
    </lineage>
</organism>
<dbReference type="InterPro" id="IPR058163">
    <property type="entry name" value="LysR-type_TF_proteobact-type"/>
</dbReference>
<dbReference type="InterPro" id="IPR036388">
    <property type="entry name" value="WH-like_DNA-bd_sf"/>
</dbReference>
<dbReference type="PRINTS" id="PR00039">
    <property type="entry name" value="HTHLYSR"/>
</dbReference>
<proteinExistence type="inferred from homology"/>
<feature type="compositionally biased region" description="Basic and acidic residues" evidence="5">
    <location>
        <begin position="302"/>
        <end position="312"/>
    </location>
</feature>
<keyword evidence="3" id="KW-0238">DNA-binding</keyword>
<sequence length="326" mass="35907">MLLPRSLMPSFQEMRAFEATARHGSFTTAGRELSLTQSAVSKQVRQLEDTLGVQLFIRLPGGVALTPHGERFLLSARRILDDCEKATHAIVSSVGSQRTLRIAVLPTFASRWLIPRLPAFIARHDGVTVELTTEPKPFDMVERSVDVAIHYGAPAWPNGDVTFLCREQIVAVGSPAYLRANHVKHVDDLQHATLLQQATRPHIWQQWFASVGAEHPYPYRGPMFDQFAMTSQAAVAGMGIALVPTFLIERELVRGELQALPNPPWSGPGAYYLVTPVAAAGDALVADFVDWMLGQVSYRPSDKADMSSRISDHSASSNATRSKARR</sequence>
<dbReference type="Gene3D" id="3.40.190.10">
    <property type="entry name" value="Periplasmic binding protein-like II"/>
    <property type="match status" value="2"/>
</dbReference>
<dbReference type="Gene3D" id="1.10.10.10">
    <property type="entry name" value="Winged helix-like DNA-binding domain superfamily/Winged helix DNA-binding domain"/>
    <property type="match status" value="1"/>
</dbReference>